<dbReference type="InterPro" id="IPR008979">
    <property type="entry name" value="Galactose-bd-like_sf"/>
</dbReference>
<evidence type="ECO:0000256" key="5">
    <source>
        <dbReference type="ARBA" id="ARBA00012754"/>
    </source>
</evidence>
<evidence type="ECO:0000256" key="10">
    <source>
        <dbReference type="ARBA" id="ARBA00023295"/>
    </source>
</evidence>
<dbReference type="SUPFAM" id="SSF49785">
    <property type="entry name" value="Galactose-binding domain-like"/>
    <property type="match status" value="1"/>
</dbReference>
<dbReference type="SUPFAM" id="SSF49303">
    <property type="entry name" value="beta-Galactosidase/glucuronidase domain"/>
    <property type="match status" value="2"/>
</dbReference>
<keyword evidence="6" id="KW-0964">Secreted</keyword>
<dbReference type="InterPro" id="IPR041447">
    <property type="entry name" value="Mannosidase_ig"/>
</dbReference>
<evidence type="ECO:0000256" key="12">
    <source>
        <dbReference type="ARBA" id="ARBA00038429"/>
    </source>
</evidence>
<evidence type="ECO:0000259" key="16">
    <source>
        <dbReference type="Pfam" id="PF17753"/>
    </source>
</evidence>
<dbReference type="PANTHER" id="PTHR43730:SF1">
    <property type="entry name" value="BETA-MANNOSIDASE"/>
    <property type="match status" value="1"/>
</dbReference>
<dbReference type="GO" id="GO:0000272">
    <property type="term" value="P:polysaccharide catabolic process"/>
    <property type="evidence" value="ECO:0007669"/>
    <property type="project" value="UniProtKB-KW"/>
</dbReference>
<feature type="domain" description="Mannosidase Ig/CBM-like" evidence="17">
    <location>
        <begin position="686"/>
        <end position="777"/>
    </location>
</feature>
<dbReference type="InterPro" id="IPR054593">
    <property type="entry name" value="Beta-mannosidase-like_N2"/>
</dbReference>
<evidence type="ECO:0000256" key="11">
    <source>
        <dbReference type="ARBA" id="ARBA00023326"/>
    </source>
</evidence>
<dbReference type="InterPro" id="IPR013783">
    <property type="entry name" value="Ig-like_fold"/>
</dbReference>
<keyword evidence="9" id="KW-0119">Carbohydrate metabolism</keyword>
<dbReference type="EMBL" id="JOKZ01000125">
    <property type="protein sequence ID" value="KKP03055.1"/>
    <property type="molecule type" value="Genomic_DNA"/>
</dbReference>
<gene>
    <name evidence="19" type="ORF">THAR02_04824</name>
</gene>
<dbReference type="Pfam" id="PF17786">
    <property type="entry name" value="Mannosidase_ig"/>
    <property type="match status" value="1"/>
</dbReference>
<evidence type="ECO:0000256" key="14">
    <source>
        <dbReference type="ARBA" id="ARBA00041614"/>
    </source>
</evidence>
<comment type="subcellular location">
    <subcellularLocation>
        <location evidence="2">Secreted</location>
    </subcellularLocation>
</comment>
<dbReference type="OMA" id="YNCWRRE"/>
<evidence type="ECO:0000259" key="18">
    <source>
        <dbReference type="Pfam" id="PF22666"/>
    </source>
</evidence>
<proteinExistence type="inferred from homology"/>
<dbReference type="GO" id="GO:0006516">
    <property type="term" value="P:glycoprotein catabolic process"/>
    <property type="evidence" value="ECO:0007669"/>
    <property type="project" value="TreeGrafter"/>
</dbReference>
<evidence type="ECO:0000313" key="20">
    <source>
        <dbReference type="Proteomes" id="UP000034112"/>
    </source>
</evidence>
<dbReference type="EC" id="3.2.1.25" evidence="5"/>
<dbReference type="Proteomes" id="UP000034112">
    <property type="component" value="Unassembled WGS sequence"/>
</dbReference>
<dbReference type="InterPro" id="IPR036156">
    <property type="entry name" value="Beta-gal/glucu_dom_sf"/>
</dbReference>
<dbReference type="FunFam" id="3.20.20.80:FF:000050">
    <property type="entry name" value="Beta-mannosidase B"/>
    <property type="match status" value="1"/>
</dbReference>
<dbReference type="SUPFAM" id="SSF51445">
    <property type="entry name" value="(Trans)glycosidases"/>
    <property type="match status" value="1"/>
</dbReference>
<evidence type="ECO:0000256" key="3">
    <source>
        <dbReference type="ARBA" id="ARBA00004740"/>
    </source>
</evidence>
<keyword evidence="10" id="KW-0326">Glycosidase</keyword>
<dbReference type="GO" id="GO:0005576">
    <property type="term" value="C:extracellular region"/>
    <property type="evidence" value="ECO:0007669"/>
    <property type="project" value="UniProtKB-SubCell"/>
</dbReference>
<evidence type="ECO:0000259" key="17">
    <source>
        <dbReference type="Pfam" id="PF17786"/>
    </source>
</evidence>
<dbReference type="InterPro" id="IPR017853">
    <property type="entry name" value="GH"/>
</dbReference>
<evidence type="ECO:0000256" key="7">
    <source>
        <dbReference type="ARBA" id="ARBA00022801"/>
    </source>
</evidence>
<accession>A0A0F9XEU8</accession>
<dbReference type="Pfam" id="PF22666">
    <property type="entry name" value="Glyco_hydro_2_N2"/>
    <property type="match status" value="1"/>
</dbReference>
<dbReference type="Gene3D" id="2.60.120.260">
    <property type="entry name" value="Galactose-binding domain-like"/>
    <property type="match status" value="1"/>
</dbReference>
<dbReference type="InterPro" id="IPR006102">
    <property type="entry name" value="Ig-like_GH2"/>
</dbReference>
<sequence length="869" mass="99393">MQLTKTAINGGWEFKQRSSLNDSTASSFLPVAQFPTVAHIDLLHHKLISDPYIDDHELDCLWVNDADWTYRTSQVPHPEFQGPHTRAVMVFEGLDTVVDVFLNDTCILKSHNMHVQHRVDVTKLLKEAKGSISLELRFSNAPEFARREKTRIGYKGNDADVHFGGPERLFLRKAQYHWGWDWGPAINTCGPWKPIYLETFEQRIDEFLVRQETDSDLKRATLTIKGSVENCALTQKATVEIQNPSGSVVQTSSLDILEGKFNTSLVVENPQLWYPHQYGAQPLYQVTVKIPDYDSRSQSIGIRRLRLLQHSLKHAEGTSFVFEVNNIRLFAGGSCWIPNDFMLPRTTRQRYEDWLQLAKDGNQSMIRVWGGGIVESDDFYDICDRLGLLVWQDFLFACGNYPASQEFMDNVKMEAKQQLRRVGYHASLALWAGNNEDYMLAERFGWELDMKDEVGPWLETNFPAREIYERLLPSLVERLGGDVPYWRSSPYGGSFSNDTTVGDTHIWDVWHGKLSPYQDYKDYTSRFISEFGFESCPSLRTLHRAITSPSERHSLSRTFDIHDKGPGHGRRYPMYMGENFRFRMNPLRDFVYCTQYMQAEAMKYAYNCWRREFRGPEEENCAGVLVWQLNDIWPGSSWALVDVDMNRKPAYYITKRALAKTVVGMERTVTKKPSYITTGYLPEKASVDVWAVNGSLEALNATLKLRMFDIATGSTIELPNSCGNLKDGHKLELPPNQTTEIGNIDIPNPDQTVFAAYLEDRQGTVLARWVSWPEPLRLVHLARDLAVRISYESGEDGTSDKLLVSASAPVKGVMLSVPMAEEGDDAVFEDNFLDLVPGETVQVQVQGLKGRSVQSRFLYDWELEENFEL</sequence>
<evidence type="ECO:0000259" key="15">
    <source>
        <dbReference type="Pfam" id="PF00703"/>
    </source>
</evidence>
<dbReference type="GO" id="GO:0004567">
    <property type="term" value="F:beta-mannosidase activity"/>
    <property type="evidence" value="ECO:0007669"/>
    <property type="project" value="UniProtKB-EC"/>
</dbReference>
<keyword evidence="8" id="KW-0325">Glycoprotein</keyword>
<evidence type="ECO:0000256" key="9">
    <source>
        <dbReference type="ARBA" id="ARBA00023277"/>
    </source>
</evidence>
<comment type="catalytic activity">
    <reaction evidence="1">
        <text>Hydrolysis of terminal, non-reducing beta-D-mannose residues in beta-D-mannosides.</text>
        <dbReference type="EC" id="3.2.1.25"/>
    </reaction>
</comment>
<comment type="subunit">
    <text evidence="4">Homodimer.</text>
</comment>
<evidence type="ECO:0000256" key="2">
    <source>
        <dbReference type="ARBA" id="ARBA00004613"/>
    </source>
</evidence>
<evidence type="ECO:0000256" key="1">
    <source>
        <dbReference type="ARBA" id="ARBA00000829"/>
    </source>
</evidence>
<name>A0A0F9XEU8_TRIHA</name>
<dbReference type="OrthoDB" id="2866996at2759"/>
<dbReference type="UniPathway" id="UPA00280"/>
<evidence type="ECO:0000256" key="6">
    <source>
        <dbReference type="ARBA" id="ARBA00022525"/>
    </source>
</evidence>
<keyword evidence="11" id="KW-0624">Polysaccharide degradation</keyword>
<comment type="similarity">
    <text evidence="12">Belongs to the glycosyl hydrolase 2 family. Beta-mannosidase B subfamily.</text>
</comment>
<feature type="domain" description="Glycoside hydrolase family 2 immunoglobulin-like beta-sandwich" evidence="15">
    <location>
        <begin position="203"/>
        <end position="303"/>
    </location>
</feature>
<evidence type="ECO:0000256" key="4">
    <source>
        <dbReference type="ARBA" id="ARBA00011738"/>
    </source>
</evidence>
<evidence type="ECO:0000256" key="13">
    <source>
        <dbReference type="ARBA" id="ARBA00041069"/>
    </source>
</evidence>
<keyword evidence="7" id="KW-0378">Hydrolase</keyword>
<comment type="pathway">
    <text evidence="3">Glycan metabolism; N-glycan degradation.</text>
</comment>
<dbReference type="PANTHER" id="PTHR43730">
    <property type="entry name" value="BETA-MANNOSIDASE"/>
    <property type="match status" value="1"/>
</dbReference>
<dbReference type="Pfam" id="PF17753">
    <property type="entry name" value="Ig_mannosidase"/>
    <property type="match status" value="1"/>
</dbReference>
<feature type="domain" description="Beta-mannosidase Ig-fold" evidence="16">
    <location>
        <begin position="792"/>
        <end position="847"/>
    </location>
</feature>
<dbReference type="InterPro" id="IPR050887">
    <property type="entry name" value="Beta-mannosidase_GH2"/>
</dbReference>
<dbReference type="Pfam" id="PF00703">
    <property type="entry name" value="Glyco_hydro_2"/>
    <property type="match status" value="1"/>
</dbReference>
<protein>
    <recommendedName>
        <fullName evidence="13">Beta-mannosidase B</fullName>
        <ecNumber evidence="5">3.2.1.25</ecNumber>
    </recommendedName>
    <alternativeName>
        <fullName evidence="14">Mannanase B</fullName>
    </alternativeName>
</protein>
<feature type="domain" description="Beta-mannosidase-like galactose-binding" evidence="18">
    <location>
        <begin position="12"/>
        <end position="193"/>
    </location>
</feature>
<dbReference type="AlphaFoldDB" id="A0A0F9XEU8"/>
<evidence type="ECO:0000313" key="19">
    <source>
        <dbReference type="EMBL" id="KKP03055.1"/>
    </source>
</evidence>
<dbReference type="InterPro" id="IPR041625">
    <property type="entry name" value="Beta-mannosidase_Ig"/>
</dbReference>
<evidence type="ECO:0000256" key="8">
    <source>
        <dbReference type="ARBA" id="ARBA00023180"/>
    </source>
</evidence>
<comment type="caution">
    <text evidence="19">The sequence shown here is derived from an EMBL/GenBank/DDBJ whole genome shotgun (WGS) entry which is preliminary data.</text>
</comment>
<organism evidence="19 20">
    <name type="scientific">Trichoderma harzianum</name>
    <name type="common">Hypocrea lixii</name>
    <dbReference type="NCBI Taxonomy" id="5544"/>
    <lineage>
        <taxon>Eukaryota</taxon>
        <taxon>Fungi</taxon>
        <taxon>Dikarya</taxon>
        <taxon>Ascomycota</taxon>
        <taxon>Pezizomycotina</taxon>
        <taxon>Sordariomycetes</taxon>
        <taxon>Hypocreomycetidae</taxon>
        <taxon>Hypocreales</taxon>
        <taxon>Hypocreaceae</taxon>
        <taxon>Trichoderma</taxon>
    </lineage>
</organism>
<dbReference type="Gene3D" id="3.20.20.80">
    <property type="entry name" value="Glycosidases"/>
    <property type="match status" value="1"/>
</dbReference>
<reference evidence="20" key="1">
    <citation type="journal article" date="2015" name="Genome Announc.">
        <title>Draft whole-genome sequence of the biocontrol agent Trichoderma harzianum T6776.</title>
        <authorList>
            <person name="Baroncelli R."/>
            <person name="Piaggeschi G."/>
            <person name="Fiorini L."/>
            <person name="Bertolini E."/>
            <person name="Zapparata A."/>
            <person name="Pe M.E."/>
            <person name="Sarrocco S."/>
            <person name="Vannacci G."/>
        </authorList>
    </citation>
    <scope>NUCLEOTIDE SEQUENCE [LARGE SCALE GENOMIC DNA]</scope>
    <source>
        <strain evidence="20">T6776</strain>
    </source>
</reference>
<dbReference type="Gene3D" id="2.60.40.10">
    <property type="entry name" value="Immunoglobulins"/>
    <property type="match status" value="2"/>
</dbReference>